<evidence type="ECO:0000313" key="3">
    <source>
        <dbReference type="Proteomes" id="UP001217838"/>
    </source>
</evidence>
<gene>
    <name evidence="2" type="ORF">POL58_50680</name>
</gene>
<dbReference type="Pfam" id="PF00903">
    <property type="entry name" value="Glyoxalase"/>
    <property type="match status" value="1"/>
</dbReference>
<protein>
    <recommendedName>
        <fullName evidence="1">Glyoxalase/fosfomycin resistance/dioxygenase domain-containing protein</fullName>
    </recommendedName>
</protein>
<comment type="caution">
    <text evidence="2">The sequence shown here is derived from an EMBL/GenBank/DDBJ whole genome shotgun (WGS) entry which is preliminary data.</text>
</comment>
<evidence type="ECO:0000259" key="1">
    <source>
        <dbReference type="Pfam" id="PF00903"/>
    </source>
</evidence>
<proteinExistence type="predicted"/>
<feature type="domain" description="Glyoxalase/fosfomycin resistance/dioxygenase" evidence="1">
    <location>
        <begin position="13"/>
        <end position="117"/>
    </location>
</feature>
<dbReference type="InterPro" id="IPR004360">
    <property type="entry name" value="Glyas_Fos-R_dOase_dom"/>
</dbReference>
<dbReference type="EMBL" id="JAQNDN010000029">
    <property type="protein sequence ID" value="MDC0676100.1"/>
    <property type="molecule type" value="Genomic_DNA"/>
</dbReference>
<dbReference type="SUPFAM" id="SSF54593">
    <property type="entry name" value="Glyoxalase/Bleomycin resistance protein/Dihydroxybiphenyl dioxygenase"/>
    <property type="match status" value="1"/>
</dbReference>
<keyword evidence="3" id="KW-1185">Reference proteome</keyword>
<name>A0ABT5BPL0_9BACT</name>
<dbReference type="InterPro" id="IPR029068">
    <property type="entry name" value="Glyas_Bleomycin-R_OHBP_Dase"/>
</dbReference>
<dbReference type="Proteomes" id="UP001217838">
    <property type="component" value="Unassembled WGS sequence"/>
</dbReference>
<accession>A0ABT5BPL0</accession>
<dbReference type="Gene3D" id="3.10.180.10">
    <property type="entry name" value="2,3-Dihydroxybiphenyl 1,2-Dioxygenase, domain 1"/>
    <property type="match status" value="1"/>
</dbReference>
<organism evidence="2 3">
    <name type="scientific">Nannocystis radixulma</name>
    <dbReference type="NCBI Taxonomy" id="2995305"/>
    <lineage>
        <taxon>Bacteria</taxon>
        <taxon>Pseudomonadati</taxon>
        <taxon>Myxococcota</taxon>
        <taxon>Polyangia</taxon>
        <taxon>Nannocystales</taxon>
        <taxon>Nannocystaceae</taxon>
        <taxon>Nannocystis</taxon>
    </lineage>
</organism>
<evidence type="ECO:0000313" key="2">
    <source>
        <dbReference type="EMBL" id="MDC0676100.1"/>
    </source>
</evidence>
<reference evidence="2 3" key="1">
    <citation type="submission" date="2022-11" db="EMBL/GenBank/DDBJ databases">
        <title>Minimal conservation of predation-associated metabolite biosynthetic gene clusters underscores biosynthetic potential of Myxococcota including descriptions for ten novel species: Archangium lansinium sp. nov., Myxococcus landrumus sp. nov., Nannocystis bai.</title>
        <authorList>
            <person name="Ahearne A."/>
            <person name="Stevens C."/>
            <person name="Dowd S."/>
        </authorList>
    </citation>
    <scope>NUCLEOTIDE SEQUENCE [LARGE SCALE GENOMIC DNA]</scope>
    <source>
        <strain evidence="2 3">NCELM</strain>
    </source>
</reference>
<sequence length="130" mass="14624">MTAPPAIVARPFVPTKDFDLSKTFYEALGFEKLLDSEVAIFSCGGSGGFILQRYYVKDWAENFMMQLIVEDLDAWWAHLEGLDLPGRFGVRAPTPPAMQPWGLRVAHVFDPVGVLWHVCQQDPESPEDRA</sequence>
<dbReference type="RefSeq" id="WP_272011800.1">
    <property type="nucleotide sequence ID" value="NZ_JAQNDN010000029.1"/>
</dbReference>